<dbReference type="PROSITE" id="PS50850">
    <property type="entry name" value="MFS"/>
    <property type="match status" value="1"/>
</dbReference>
<gene>
    <name evidence="12" type="ORF">HBA54_20560</name>
</gene>
<dbReference type="InterPro" id="IPR036259">
    <property type="entry name" value="MFS_trans_sf"/>
</dbReference>
<feature type="transmembrane region" description="Helical" evidence="10">
    <location>
        <begin position="139"/>
        <end position="157"/>
    </location>
</feature>
<comment type="function">
    <text evidence="1">Resistance to tetracycline by an active tetracycline efflux. This is an energy-dependent process that decreases the accumulation of the antibiotic in whole cells. This protein functions as a metal-tetracycline/H(+) antiporter.</text>
</comment>
<evidence type="ECO:0000313" key="12">
    <source>
        <dbReference type="EMBL" id="NIA70996.1"/>
    </source>
</evidence>
<feature type="transmembrane region" description="Helical" evidence="10">
    <location>
        <begin position="311"/>
        <end position="334"/>
    </location>
</feature>
<evidence type="ECO:0000256" key="4">
    <source>
        <dbReference type="ARBA" id="ARBA00007520"/>
    </source>
</evidence>
<feature type="transmembrane region" description="Helical" evidence="10">
    <location>
        <begin position="287"/>
        <end position="305"/>
    </location>
</feature>
<evidence type="ECO:0000259" key="11">
    <source>
        <dbReference type="PROSITE" id="PS50850"/>
    </source>
</evidence>
<evidence type="ECO:0000256" key="1">
    <source>
        <dbReference type="ARBA" id="ARBA00003279"/>
    </source>
</evidence>
<feature type="transmembrane region" description="Helical" evidence="10">
    <location>
        <begin position="169"/>
        <end position="189"/>
    </location>
</feature>
<dbReference type="PROSITE" id="PS00216">
    <property type="entry name" value="SUGAR_TRANSPORT_1"/>
    <property type="match status" value="1"/>
</dbReference>
<dbReference type="PANTHER" id="PTHR23501:SF191">
    <property type="entry name" value="VACUOLAR BASIC AMINO ACID TRANSPORTER 4"/>
    <property type="match status" value="1"/>
</dbReference>
<keyword evidence="10" id="KW-0997">Cell inner membrane</keyword>
<dbReference type="PANTHER" id="PTHR23501">
    <property type="entry name" value="MAJOR FACILITATOR SUPERFAMILY"/>
    <property type="match status" value="1"/>
</dbReference>
<accession>A0A967KH77</accession>
<feature type="transmembrane region" description="Helical" evidence="10">
    <location>
        <begin position="346"/>
        <end position="367"/>
    </location>
</feature>
<dbReference type="InterPro" id="IPR004812">
    <property type="entry name" value="Efflux_drug-R_Bcr/CmlA"/>
</dbReference>
<comment type="similarity">
    <text evidence="4">Belongs to the major facilitator superfamily. TCR/Tet family.</text>
</comment>
<keyword evidence="7 10" id="KW-0812">Transmembrane</keyword>
<reference evidence="12" key="1">
    <citation type="submission" date="2020-03" db="EMBL/GenBank/DDBJ databases">
        <title>Genome of Pelagibius litoralis DSM 21314T.</title>
        <authorList>
            <person name="Wang G."/>
        </authorList>
    </citation>
    <scope>NUCLEOTIDE SEQUENCE</scope>
    <source>
        <strain evidence="12">DSM 21314</strain>
    </source>
</reference>
<keyword evidence="6" id="KW-1003">Cell membrane</keyword>
<feature type="domain" description="Major facilitator superfamily (MFS) profile" evidence="11">
    <location>
        <begin position="16"/>
        <end position="402"/>
    </location>
</feature>
<dbReference type="GO" id="GO:1990961">
    <property type="term" value="P:xenobiotic detoxification by transmembrane export across the plasma membrane"/>
    <property type="evidence" value="ECO:0007669"/>
    <property type="project" value="InterPro"/>
</dbReference>
<evidence type="ECO:0000256" key="3">
    <source>
        <dbReference type="ARBA" id="ARBA00006236"/>
    </source>
</evidence>
<dbReference type="GO" id="GO:0042910">
    <property type="term" value="F:xenobiotic transmembrane transporter activity"/>
    <property type="evidence" value="ECO:0007669"/>
    <property type="project" value="InterPro"/>
</dbReference>
<dbReference type="GO" id="GO:0005886">
    <property type="term" value="C:plasma membrane"/>
    <property type="evidence" value="ECO:0007669"/>
    <property type="project" value="UniProtKB-SubCell"/>
</dbReference>
<dbReference type="CDD" id="cd17320">
    <property type="entry name" value="MFS_MdfA_MDR_like"/>
    <property type="match status" value="1"/>
</dbReference>
<evidence type="ECO:0000256" key="8">
    <source>
        <dbReference type="ARBA" id="ARBA00022989"/>
    </source>
</evidence>
<dbReference type="PRINTS" id="PR01035">
    <property type="entry name" value="TCRTETA"/>
</dbReference>
<feature type="transmembrane region" description="Helical" evidence="10">
    <location>
        <begin position="254"/>
        <end position="275"/>
    </location>
</feature>
<evidence type="ECO:0000256" key="6">
    <source>
        <dbReference type="ARBA" id="ARBA00022475"/>
    </source>
</evidence>
<dbReference type="InterPro" id="IPR001958">
    <property type="entry name" value="Tet-R_TetA/multi-R_MdtG-like"/>
</dbReference>
<comment type="caution">
    <text evidence="12">The sequence shown here is derived from an EMBL/GenBank/DDBJ whole genome shotgun (WGS) entry which is preliminary data.</text>
</comment>
<evidence type="ECO:0000256" key="9">
    <source>
        <dbReference type="ARBA" id="ARBA00023136"/>
    </source>
</evidence>
<evidence type="ECO:0000256" key="5">
    <source>
        <dbReference type="ARBA" id="ARBA00022448"/>
    </source>
</evidence>
<comment type="subcellular location">
    <subcellularLocation>
        <location evidence="10">Cell inner membrane</location>
        <topology evidence="10">Multi-pass membrane protein</topology>
    </subcellularLocation>
    <subcellularLocation>
        <location evidence="2">Cell membrane</location>
        <topology evidence="2">Multi-pass membrane protein</topology>
    </subcellularLocation>
</comment>
<dbReference type="Pfam" id="PF07690">
    <property type="entry name" value="MFS_1"/>
    <property type="match status" value="1"/>
</dbReference>
<dbReference type="AlphaFoldDB" id="A0A967KH77"/>
<dbReference type="InterPro" id="IPR011701">
    <property type="entry name" value="MFS"/>
</dbReference>
<feature type="transmembrane region" description="Helical" evidence="10">
    <location>
        <begin position="47"/>
        <end position="70"/>
    </location>
</feature>
<dbReference type="SUPFAM" id="SSF103473">
    <property type="entry name" value="MFS general substrate transporter"/>
    <property type="match status" value="1"/>
</dbReference>
<comment type="caution">
    <text evidence="10">Lacks conserved residue(s) required for the propagation of feature annotation.</text>
</comment>
<evidence type="ECO:0000256" key="7">
    <source>
        <dbReference type="ARBA" id="ARBA00022692"/>
    </source>
</evidence>
<feature type="transmembrane region" description="Helical" evidence="10">
    <location>
        <begin position="216"/>
        <end position="234"/>
    </location>
</feature>
<keyword evidence="8 10" id="KW-1133">Transmembrane helix</keyword>
<keyword evidence="13" id="KW-1185">Reference proteome</keyword>
<feature type="transmembrane region" description="Helical" evidence="10">
    <location>
        <begin position="82"/>
        <end position="101"/>
    </location>
</feature>
<name>A0A967KH77_9PROT</name>
<keyword evidence="9 10" id="KW-0472">Membrane</keyword>
<dbReference type="InterPro" id="IPR020846">
    <property type="entry name" value="MFS_dom"/>
</dbReference>
<feature type="transmembrane region" description="Helical" evidence="10">
    <location>
        <begin position="373"/>
        <end position="396"/>
    </location>
</feature>
<dbReference type="Proteomes" id="UP000761264">
    <property type="component" value="Unassembled WGS sequence"/>
</dbReference>
<dbReference type="InterPro" id="IPR005829">
    <property type="entry name" value="Sugar_transporter_CS"/>
</dbReference>
<evidence type="ECO:0000313" key="13">
    <source>
        <dbReference type="Proteomes" id="UP000761264"/>
    </source>
</evidence>
<comment type="similarity">
    <text evidence="3 10">Belongs to the major facilitator superfamily. Bcr/CmlA family.</text>
</comment>
<organism evidence="12 13">
    <name type="scientific">Pelagibius litoralis</name>
    <dbReference type="NCBI Taxonomy" id="374515"/>
    <lineage>
        <taxon>Bacteria</taxon>
        <taxon>Pseudomonadati</taxon>
        <taxon>Pseudomonadota</taxon>
        <taxon>Alphaproteobacteria</taxon>
        <taxon>Rhodospirillales</taxon>
        <taxon>Rhodovibrionaceae</taxon>
        <taxon>Pelagibius</taxon>
    </lineage>
</organism>
<protein>
    <recommendedName>
        <fullName evidence="10">Bcr/CflA family efflux transporter</fullName>
    </recommendedName>
</protein>
<evidence type="ECO:0000256" key="2">
    <source>
        <dbReference type="ARBA" id="ARBA00004651"/>
    </source>
</evidence>
<dbReference type="EMBL" id="JAAQPH010000017">
    <property type="protein sequence ID" value="NIA70996.1"/>
    <property type="molecule type" value="Genomic_DNA"/>
</dbReference>
<keyword evidence="5 10" id="KW-0813">Transport</keyword>
<dbReference type="NCBIfam" id="TIGR00710">
    <property type="entry name" value="efflux_Bcr_CflA"/>
    <property type="match status" value="1"/>
</dbReference>
<evidence type="ECO:0000256" key="10">
    <source>
        <dbReference type="RuleBase" id="RU365088"/>
    </source>
</evidence>
<feature type="transmembrane region" description="Helical" evidence="10">
    <location>
        <begin position="17"/>
        <end position="35"/>
    </location>
</feature>
<dbReference type="Gene3D" id="1.20.1720.10">
    <property type="entry name" value="Multidrug resistance protein D"/>
    <property type="match status" value="1"/>
</dbReference>
<proteinExistence type="inferred from homology"/>
<sequence>MGGKGHMDQDTYKPPRFVTLILLSGLSVISLNMFLPSLSNIAADFDARYALVNLSIAGYAAMTAVLQLLMGPLSDRFGRRPVILSGLVIFCLASVGCLLATDIVSFLVFRMMQAAIISGYTVSVAVIRDFSGVRRAASLMGYIAMAYAVAPMLGPMFGGALDGLFGWRAGFWAFLCFGLTVLGLCWFDLRETNKNPSRTLLQQFQSYPELFSSRRFWGYALCMAFSTGGFYAFLGGAPLVASVLFDISPAKLGVYMGSITGGFVFGSFLAGRFAARHALTTMMISGRIVACLGLLLGLVILLAGVFHEVTLFGACVFYGIGNGITMPSSISGAMSVRPSLAGSASGLSGALTVAGGALMSGITGAILTEHNAAYGLLGMMLLSATLGLTASLYVLWVDRREAERPFHQS</sequence>